<dbReference type="Pfam" id="PF07291">
    <property type="entry name" value="MauE"/>
    <property type="match status" value="1"/>
</dbReference>
<feature type="transmembrane region" description="Helical" evidence="5">
    <location>
        <begin position="106"/>
        <end position="127"/>
    </location>
</feature>
<keyword evidence="2 5" id="KW-0812">Transmembrane</keyword>
<dbReference type="RefSeq" id="WP_220168677.1">
    <property type="nucleotide sequence ID" value="NZ_JAIBOA010000016.1"/>
</dbReference>
<dbReference type="SUPFAM" id="SSF52833">
    <property type="entry name" value="Thioredoxin-like"/>
    <property type="match status" value="1"/>
</dbReference>
<keyword evidence="8" id="KW-1185">Reference proteome</keyword>
<comment type="caution">
    <text evidence="7">The sequence shown here is derived from an EMBL/GenBank/DDBJ whole genome shotgun (WGS) entry which is preliminary data.</text>
</comment>
<dbReference type="InterPro" id="IPR009908">
    <property type="entry name" value="Methylamine_util_MauE"/>
</dbReference>
<organism evidence="7 8">
    <name type="scientific">Actinomadura parmotrematis</name>
    <dbReference type="NCBI Taxonomy" id="2864039"/>
    <lineage>
        <taxon>Bacteria</taxon>
        <taxon>Bacillati</taxon>
        <taxon>Actinomycetota</taxon>
        <taxon>Actinomycetes</taxon>
        <taxon>Streptosporangiales</taxon>
        <taxon>Thermomonosporaceae</taxon>
        <taxon>Actinomadura</taxon>
    </lineage>
</organism>
<feature type="domain" description="Methylamine utilisation protein MauE" evidence="6">
    <location>
        <begin position="10"/>
        <end position="126"/>
    </location>
</feature>
<protein>
    <recommendedName>
        <fullName evidence="6">Methylamine utilisation protein MauE domain-containing protein</fullName>
    </recommendedName>
</protein>
<evidence type="ECO:0000313" key="8">
    <source>
        <dbReference type="Proteomes" id="UP000774570"/>
    </source>
</evidence>
<gene>
    <name evidence="7" type="ORF">K1Y72_23925</name>
</gene>
<keyword evidence="4 5" id="KW-0472">Membrane</keyword>
<feature type="transmembrane region" description="Helical" evidence="5">
    <location>
        <begin position="70"/>
        <end position="94"/>
    </location>
</feature>
<name>A0ABS7FYD4_9ACTN</name>
<accession>A0ABS7FYD4</accession>
<dbReference type="EMBL" id="JAIBOA010000016">
    <property type="protein sequence ID" value="MBW8485449.1"/>
    <property type="molecule type" value="Genomic_DNA"/>
</dbReference>
<evidence type="ECO:0000256" key="3">
    <source>
        <dbReference type="ARBA" id="ARBA00022989"/>
    </source>
</evidence>
<dbReference type="InterPro" id="IPR036249">
    <property type="entry name" value="Thioredoxin-like_sf"/>
</dbReference>
<dbReference type="Gene3D" id="3.40.30.10">
    <property type="entry name" value="Glutaredoxin"/>
    <property type="match status" value="1"/>
</dbReference>
<evidence type="ECO:0000256" key="5">
    <source>
        <dbReference type="SAM" id="Phobius"/>
    </source>
</evidence>
<keyword evidence="3 5" id="KW-1133">Transmembrane helix</keyword>
<evidence type="ECO:0000256" key="4">
    <source>
        <dbReference type="ARBA" id="ARBA00023136"/>
    </source>
</evidence>
<feature type="transmembrane region" description="Helical" evidence="5">
    <location>
        <begin position="133"/>
        <end position="153"/>
    </location>
</feature>
<evidence type="ECO:0000256" key="1">
    <source>
        <dbReference type="ARBA" id="ARBA00004141"/>
    </source>
</evidence>
<sequence>MDALAAGGPATAAVLAAAALAKARDVPGFAAAIGGYRIVPARWTRACAAATLATEAAAAVLLVPPGTRRWGALAAAGLFAVFLAAMASVLARGLRVDCGCFGGRALVGPLSIARTGLLLALAVAAVVAGPAPLPAGTLALSAGYLLVIGALSLPPGRGGEASGPGPGGRFVLAGGAASDGPTLYALVSPGCGLCTAMLPEFAGAASRLRVVAVSGDDAGAVRAHLAEHGAAGLPVVHDPDVYDANGIPWPPYAVVTDAAGTVLAAGGADRPEALAALLERAAVTRRAGGRRPR</sequence>
<proteinExistence type="predicted"/>
<evidence type="ECO:0000259" key="6">
    <source>
        <dbReference type="Pfam" id="PF07291"/>
    </source>
</evidence>
<reference evidence="7 8" key="1">
    <citation type="submission" date="2021-07" db="EMBL/GenBank/DDBJ databases">
        <title>Actinomadura sp. PM05-2 isolated from lichen.</title>
        <authorList>
            <person name="Somphong A."/>
            <person name="Phongsopitanun W."/>
            <person name="Tanasupawat S."/>
            <person name="Peongsungnone V."/>
        </authorList>
    </citation>
    <scope>NUCLEOTIDE SEQUENCE [LARGE SCALE GENOMIC DNA]</scope>
    <source>
        <strain evidence="7 8">PM05-2</strain>
    </source>
</reference>
<dbReference type="Proteomes" id="UP000774570">
    <property type="component" value="Unassembled WGS sequence"/>
</dbReference>
<comment type="subcellular location">
    <subcellularLocation>
        <location evidence="1">Membrane</location>
        <topology evidence="1">Multi-pass membrane protein</topology>
    </subcellularLocation>
</comment>
<evidence type="ECO:0000256" key="2">
    <source>
        <dbReference type="ARBA" id="ARBA00022692"/>
    </source>
</evidence>
<evidence type="ECO:0000313" key="7">
    <source>
        <dbReference type="EMBL" id="MBW8485449.1"/>
    </source>
</evidence>